<sequence length="187" mass="20962">MSRWYIPQLPPLTIKPLPAQPAVRHRAAEVDRMLNEIGENRTALNTTKMELGKLKPMFKGFNPESISSSGLDKVGKQLYSFGLIDNLTADLLGRAALDFDKDGNPSNPEEEINVLEFFVTQIGEMKEKAIKGDKYATLLLPDYVRAVHVMKCLQEFGATGDSYDSVTRKRREDAGEIPKQQALKPIR</sequence>
<gene>
    <name evidence="2" type="ORF">H8S59_16600</name>
</gene>
<evidence type="ECO:0000256" key="1">
    <source>
        <dbReference type="SAM" id="MobiDB-lite"/>
    </source>
</evidence>
<dbReference type="RefSeq" id="WP_187522140.1">
    <property type="nucleotide sequence ID" value="NZ_JACONW010000081.1"/>
</dbReference>
<feature type="compositionally biased region" description="Basic and acidic residues" evidence="1">
    <location>
        <begin position="167"/>
        <end position="176"/>
    </location>
</feature>
<proteinExistence type="predicted"/>
<reference evidence="2 3" key="1">
    <citation type="submission" date="2020-08" db="EMBL/GenBank/DDBJ databases">
        <title>Putative novel bacterial strains isolated from necrotic wheat leaf tissues caused by Xanthomonas translucens.</title>
        <authorList>
            <person name="Tambong J.T."/>
        </authorList>
    </citation>
    <scope>NUCLEOTIDE SEQUENCE [LARGE SCALE GENOMIC DNA]</scope>
    <source>
        <strain evidence="2 3">DOAB 1069</strain>
    </source>
</reference>
<dbReference type="EMBL" id="JACONW010000081">
    <property type="protein sequence ID" value="MBC3951390.1"/>
    <property type="molecule type" value="Genomic_DNA"/>
</dbReference>
<keyword evidence="3" id="KW-1185">Reference proteome</keyword>
<evidence type="ECO:0000313" key="2">
    <source>
        <dbReference type="EMBL" id="MBC3951390.1"/>
    </source>
</evidence>
<organism evidence="2 3">
    <name type="scientific">Pseudomonas folii</name>
    <dbReference type="NCBI Taxonomy" id="2762593"/>
    <lineage>
        <taxon>Bacteria</taxon>
        <taxon>Pseudomonadati</taxon>
        <taxon>Pseudomonadota</taxon>
        <taxon>Gammaproteobacteria</taxon>
        <taxon>Pseudomonadales</taxon>
        <taxon>Pseudomonadaceae</taxon>
        <taxon>Pseudomonas</taxon>
    </lineage>
</organism>
<evidence type="ECO:0000313" key="3">
    <source>
        <dbReference type="Proteomes" id="UP000651852"/>
    </source>
</evidence>
<accession>A0ABR7B2H2</accession>
<name>A0ABR7B2H2_9PSED</name>
<protein>
    <submittedName>
        <fullName evidence="2">Uncharacterized protein</fullName>
    </submittedName>
</protein>
<feature type="region of interest" description="Disordered" evidence="1">
    <location>
        <begin position="167"/>
        <end position="187"/>
    </location>
</feature>
<dbReference type="Proteomes" id="UP000651852">
    <property type="component" value="Unassembled WGS sequence"/>
</dbReference>
<comment type="caution">
    <text evidence="2">The sequence shown here is derived from an EMBL/GenBank/DDBJ whole genome shotgun (WGS) entry which is preliminary data.</text>
</comment>